<dbReference type="Proteomes" id="UP000723463">
    <property type="component" value="Unassembled WGS sequence"/>
</dbReference>
<dbReference type="SMART" id="SM00671">
    <property type="entry name" value="SEL1"/>
    <property type="match status" value="8"/>
</dbReference>
<dbReference type="PANTHER" id="PTHR11102">
    <property type="entry name" value="SEL-1-LIKE PROTEIN"/>
    <property type="match status" value="1"/>
</dbReference>
<dbReference type="InterPro" id="IPR050767">
    <property type="entry name" value="Sel1_AlgK"/>
</dbReference>
<protein>
    <recommendedName>
        <fullName evidence="6">HCP-like protein</fullName>
    </recommendedName>
</protein>
<keyword evidence="5" id="KW-1185">Reference proteome</keyword>
<dbReference type="PANTHER" id="PTHR11102:SF160">
    <property type="entry name" value="ERAD-ASSOCIATED E3 UBIQUITIN-PROTEIN LIGASE COMPONENT HRD3"/>
    <property type="match status" value="1"/>
</dbReference>
<feature type="region of interest" description="Disordered" evidence="3">
    <location>
        <begin position="205"/>
        <end position="224"/>
    </location>
</feature>
<dbReference type="Gene3D" id="1.25.40.10">
    <property type="entry name" value="Tetratricopeptide repeat domain"/>
    <property type="match status" value="2"/>
</dbReference>
<comment type="similarity">
    <text evidence="1">Belongs to the sel-1 family.</text>
</comment>
<gene>
    <name evidence="4" type="ORF">EC957_000577</name>
</gene>
<feature type="region of interest" description="Disordered" evidence="3">
    <location>
        <begin position="160"/>
        <end position="195"/>
    </location>
</feature>
<feature type="coiled-coil region" evidence="2">
    <location>
        <begin position="533"/>
        <end position="560"/>
    </location>
</feature>
<evidence type="ECO:0008006" key="6">
    <source>
        <dbReference type="Google" id="ProtNLM"/>
    </source>
</evidence>
<dbReference type="InterPro" id="IPR006597">
    <property type="entry name" value="Sel1-like"/>
</dbReference>
<comment type="caution">
    <text evidence="4">The sequence shown here is derived from an EMBL/GenBank/DDBJ whole genome shotgun (WGS) entry which is preliminary data.</text>
</comment>
<dbReference type="AlphaFoldDB" id="A0A9P6K362"/>
<reference evidence="4" key="1">
    <citation type="journal article" date="2020" name="Fungal Divers.">
        <title>Resolving the Mortierellaceae phylogeny through synthesis of multi-gene phylogenetics and phylogenomics.</title>
        <authorList>
            <person name="Vandepol N."/>
            <person name="Liber J."/>
            <person name="Desiro A."/>
            <person name="Na H."/>
            <person name="Kennedy M."/>
            <person name="Barry K."/>
            <person name="Grigoriev I.V."/>
            <person name="Miller A.N."/>
            <person name="O'Donnell K."/>
            <person name="Stajich J.E."/>
            <person name="Bonito G."/>
        </authorList>
    </citation>
    <scope>NUCLEOTIDE SEQUENCE</scope>
    <source>
        <strain evidence="4">NRRL 2591</strain>
    </source>
</reference>
<name>A0A9P6K362_9FUNG</name>
<accession>A0A9P6K362</accession>
<feature type="compositionally biased region" description="Polar residues" evidence="3">
    <location>
        <begin position="185"/>
        <end position="195"/>
    </location>
</feature>
<evidence type="ECO:0000313" key="4">
    <source>
        <dbReference type="EMBL" id="KAF9543645.1"/>
    </source>
</evidence>
<keyword evidence="2" id="KW-0175">Coiled coil</keyword>
<evidence type="ECO:0000256" key="1">
    <source>
        <dbReference type="ARBA" id="ARBA00038101"/>
    </source>
</evidence>
<organism evidence="4 5">
    <name type="scientific">Mortierella hygrophila</name>
    <dbReference type="NCBI Taxonomy" id="979708"/>
    <lineage>
        <taxon>Eukaryota</taxon>
        <taxon>Fungi</taxon>
        <taxon>Fungi incertae sedis</taxon>
        <taxon>Mucoromycota</taxon>
        <taxon>Mortierellomycotina</taxon>
        <taxon>Mortierellomycetes</taxon>
        <taxon>Mortierellales</taxon>
        <taxon>Mortierellaceae</taxon>
        <taxon>Mortierella</taxon>
    </lineage>
</organism>
<dbReference type="SUPFAM" id="SSF81901">
    <property type="entry name" value="HCP-like"/>
    <property type="match status" value="2"/>
</dbReference>
<proteinExistence type="inferred from homology"/>
<evidence type="ECO:0000256" key="3">
    <source>
        <dbReference type="SAM" id="MobiDB-lite"/>
    </source>
</evidence>
<evidence type="ECO:0000313" key="5">
    <source>
        <dbReference type="Proteomes" id="UP000723463"/>
    </source>
</evidence>
<dbReference type="EMBL" id="JAAAXW010000108">
    <property type="protein sequence ID" value="KAF9543645.1"/>
    <property type="molecule type" value="Genomic_DNA"/>
</dbReference>
<feature type="compositionally biased region" description="Polar residues" evidence="3">
    <location>
        <begin position="205"/>
        <end position="219"/>
    </location>
</feature>
<dbReference type="InterPro" id="IPR011990">
    <property type="entry name" value="TPR-like_helical_dom_sf"/>
</dbReference>
<dbReference type="Pfam" id="PF08238">
    <property type="entry name" value="Sel1"/>
    <property type="match status" value="8"/>
</dbReference>
<evidence type="ECO:0000256" key="2">
    <source>
        <dbReference type="SAM" id="Coils"/>
    </source>
</evidence>
<sequence>MDNNQPQVQAVRPVSKDNLDSPTKTPAPTVYFDCHSNPATGKSFVLWDDIRLVFADALYVRHEAKVVPFMKDAEWMPLKPLRIAAIPDVVLDIVVDNPLVRLEAAGQQMALTDTPEEATSQDTPQEDATLELTTSPVSNALRRNPVYGLVEVAMENYSHIDHPDFRPKPRAPQFVPTADQKEGTNESTDNAPKNNSEAAIVSTQANNDKPTGTSQSHQSPQDHTDTAAIRDISPIVVKASFGDLTSQVELGDMYRFGDGVEQDFEAARYWYLKAAKQGDPAGQCNLGHLYRLELGVDQNHSMALSWYRKAADQGDAGGQCYVGLMYEYGLVGAMDYSAAMDWYMMAANQGYAYAQVCIGDIYETGQGVQQDYDKAMEWYLLAADHNLTAAQVRIGCMYLGGFGVSHDETIALDWLSKAVSRKDTDVWSQIAMGVMYGRGFGVPKSSSTALVWLLKAARQGLPLAQTIVSAMYRDGKGVPQDFSEALLWLIKSANHNHPDAQHQIGSMYLQGQGVPMDYSMAKEWYTKAANSGHKNARTKLSEVQQLLDEDKEATEAIEKKTKSSSSKLKFL</sequence>
<feature type="region of interest" description="Disordered" evidence="3">
    <location>
        <begin position="1"/>
        <end position="23"/>
    </location>
</feature>